<evidence type="ECO:0000256" key="4">
    <source>
        <dbReference type="ARBA" id="ARBA00022475"/>
    </source>
</evidence>
<dbReference type="InterPro" id="IPR011990">
    <property type="entry name" value="TPR-like_helical_dom_sf"/>
</dbReference>
<dbReference type="Pfam" id="PF13424">
    <property type="entry name" value="TPR_12"/>
    <property type="match status" value="2"/>
</dbReference>
<reference evidence="13" key="1">
    <citation type="submission" date="2025-08" db="UniProtKB">
        <authorList>
            <consortium name="RefSeq"/>
        </authorList>
    </citation>
    <scope>IDENTIFICATION</scope>
    <source>
        <strain evidence="13">Wakin</strain>
        <tissue evidence="13">Muscle</tissue>
    </source>
</reference>
<dbReference type="GO" id="GO:0005886">
    <property type="term" value="C:plasma membrane"/>
    <property type="evidence" value="ECO:0007669"/>
    <property type="project" value="UniProtKB-SubCell"/>
</dbReference>
<dbReference type="KEGG" id="caua:113078245"/>
<evidence type="ECO:0000256" key="10">
    <source>
        <dbReference type="PROSITE-ProRule" id="PRU00339"/>
    </source>
</evidence>
<evidence type="ECO:0000256" key="8">
    <source>
        <dbReference type="ARBA" id="ARBA00022803"/>
    </source>
</evidence>
<keyword evidence="7" id="KW-0677">Repeat</keyword>
<dbReference type="GO" id="GO:0005938">
    <property type="term" value="C:cell cortex"/>
    <property type="evidence" value="ECO:0007669"/>
    <property type="project" value="TreeGrafter"/>
</dbReference>
<comment type="subcellular location">
    <subcellularLocation>
        <location evidence="1">Cell membrane</location>
    </subcellularLocation>
    <subcellularLocation>
        <location evidence="2">Cytoplasm</location>
    </subcellularLocation>
</comment>
<evidence type="ECO:0000256" key="3">
    <source>
        <dbReference type="ARBA" id="ARBA00006600"/>
    </source>
</evidence>
<dbReference type="Pfam" id="PF13181">
    <property type="entry name" value="TPR_8"/>
    <property type="match status" value="1"/>
</dbReference>
<keyword evidence="12" id="KW-1185">Reference proteome</keyword>
<dbReference type="GO" id="GO:0005092">
    <property type="term" value="F:GDP-dissociation inhibitor activity"/>
    <property type="evidence" value="ECO:0007669"/>
    <property type="project" value="TreeGrafter"/>
</dbReference>
<name>A0A6P6NDG8_CARAU</name>
<feature type="region of interest" description="Disordered" evidence="11">
    <location>
        <begin position="391"/>
        <end position="419"/>
    </location>
</feature>
<dbReference type="Proteomes" id="UP000515129">
    <property type="component" value="Unplaced"/>
</dbReference>
<organism evidence="12 13">
    <name type="scientific">Carassius auratus</name>
    <name type="common">Goldfish</name>
    <dbReference type="NCBI Taxonomy" id="7957"/>
    <lineage>
        <taxon>Eukaryota</taxon>
        <taxon>Metazoa</taxon>
        <taxon>Chordata</taxon>
        <taxon>Craniata</taxon>
        <taxon>Vertebrata</taxon>
        <taxon>Euteleostomi</taxon>
        <taxon>Actinopterygii</taxon>
        <taxon>Neopterygii</taxon>
        <taxon>Teleostei</taxon>
        <taxon>Ostariophysi</taxon>
        <taxon>Cypriniformes</taxon>
        <taxon>Cyprinidae</taxon>
        <taxon>Cyprininae</taxon>
        <taxon>Carassius</taxon>
    </lineage>
</organism>
<evidence type="ECO:0000313" key="13">
    <source>
        <dbReference type="RefSeq" id="XP_026106354.1"/>
    </source>
</evidence>
<protein>
    <submittedName>
        <fullName evidence="13">G-protein-signaling modulator 2-like</fullName>
    </submittedName>
</protein>
<dbReference type="InterPro" id="IPR003109">
    <property type="entry name" value="GoLoco_motif"/>
</dbReference>
<evidence type="ECO:0000256" key="1">
    <source>
        <dbReference type="ARBA" id="ARBA00004236"/>
    </source>
</evidence>
<evidence type="ECO:0000256" key="9">
    <source>
        <dbReference type="ARBA" id="ARBA00023136"/>
    </source>
</evidence>
<keyword evidence="5" id="KW-0963">Cytoplasm</keyword>
<dbReference type="PANTHER" id="PTHR45954">
    <property type="entry name" value="LD33695P"/>
    <property type="match status" value="1"/>
</dbReference>
<keyword evidence="8 10" id="KW-0802">TPR repeat</keyword>
<dbReference type="GeneID" id="113078245"/>
<dbReference type="PROSITE" id="PS50877">
    <property type="entry name" value="GOLOCO"/>
    <property type="match status" value="4"/>
</dbReference>
<dbReference type="RefSeq" id="XP_026106354.1">
    <property type="nucleotide sequence ID" value="XM_026250569.1"/>
</dbReference>
<dbReference type="InterPro" id="IPR052386">
    <property type="entry name" value="GPSM"/>
</dbReference>
<feature type="region of interest" description="Disordered" evidence="11">
    <location>
        <begin position="361"/>
        <end position="380"/>
    </location>
</feature>
<dbReference type="FunFam" id="1.25.40.10:FF:000043">
    <property type="entry name" value="G-protein-signaling modulator 2 isoform X1"/>
    <property type="match status" value="1"/>
</dbReference>
<evidence type="ECO:0000313" key="12">
    <source>
        <dbReference type="Proteomes" id="UP000515129"/>
    </source>
</evidence>
<dbReference type="Pfam" id="PF13176">
    <property type="entry name" value="TPR_7"/>
    <property type="match status" value="1"/>
</dbReference>
<keyword evidence="4" id="KW-1003">Cell membrane</keyword>
<comment type="similarity">
    <text evidence="3">Belongs to the GPSM family.</text>
</comment>
<dbReference type="SMART" id="SM00028">
    <property type="entry name" value="TPR"/>
    <property type="match status" value="6"/>
</dbReference>
<dbReference type="GO" id="GO:0001965">
    <property type="term" value="F:G-protein alpha-subunit binding"/>
    <property type="evidence" value="ECO:0007669"/>
    <property type="project" value="TreeGrafter"/>
</dbReference>
<dbReference type="InterPro" id="IPR019734">
    <property type="entry name" value="TPR_rpt"/>
</dbReference>
<feature type="compositionally biased region" description="Low complexity" evidence="11">
    <location>
        <begin position="398"/>
        <end position="411"/>
    </location>
</feature>
<dbReference type="Gene3D" id="1.25.40.10">
    <property type="entry name" value="Tetratricopeptide repeat domain"/>
    <property type="match status" value="3"/>
</dbReference>
<evidence type="ECO:0000256" key="6">
    <source>
        <dbReference type="ARBA" id="ARBA00022553"/>
    </source>
</evidence>
<feature type="compositionally biased region" description="Polar residues" evidence="11">
    <location>
        <begin position="436"/>
        <end position="452"/>
    </location>
</feature>
<dbReference type="SUPFAM" id="SSF48452">
    <property type="entry name" value="TPR-like"/>
    <property type="match status" value="2"/>
</dbReference>
<feature type="repeat" description="TPR" evidence="10">
    <location>
        <begin position="219"/>
        <end position="252"/>
    </location>
</feature>
<evidence type="ECO:0000256" key="2">
    <source>
        <dbReference type="ARBA" id="ARBA00004496"/>
    </source>
</evidence>
<evidence type="ECO:0000256" key="7">
    <source>
        <dbReference type="ARBA" id="ARBA00022737"/>
    </source>
</evidence>
<dbReference type="PROSITE" id="PS50293">
    <property type="entry name" value="TPR_REGION"/>
    <property type="match status" value="1"/>
</dbReference>
<accession>A0A6P6NDG8</accession>
<proteinExistence type="inferred from homology"/>
<dbReference type="GO" id="GO:0000132">
    <property type="term" value="P:establishment of mitotic spindle orientation"/>
    <property type="evidence" value="ECO:0007669"/>
    <property type="project" value="TreeGrafter"/>
</dbReference>
<keyword evidence="6" id="KW-0597">Phosphoprotein</keyword>
<gene>
    <name evidence="13" type="primary">LOC113078245</name>
</gene>
<dbReference type="SMART" id="SM00390">
    <property type="entry name" value="GoLoco"/>
    <property type="match status" value="4"/>
</dbReference>
<dbReference type="AlphaFoldDB" id="A0A6P6NDG8"/>
<dbReference type="PANTHER" id="PTHR45954:SF3">
    <property type="entry name" value="G-PROTEIN-SIGNALING MODULATOR 2"/>
    <property type="match status" value="1"/>
</dbReference>
<dbReference type="PROSITE" id="PS50005">
    <property type="entry name" value="TPR"/>
    <property type="match status" value="1"/>
</dbReference>
<sequence length="645" mass="71628">MEASCLELALEGERLCKVGDYRAGVSFLESAIQVGTEDLQILSAIYSQLGNACFHLHDYNKALEYHRHDLTLTRSIGDQLGEAKASGNLGNTLKVLGRYDEAAVCCQRHLDISRMLHDKARALYNYGNVYHAKGKNICWSGMDPGDFPEEAHIALKKATEYYEANLAIVKELGDKAAQGRTYGNLGNSHYLLGNFQDAVLAHEQRLLIAKEFGDRAAERRAYCNLGNAYIFLGQFEAAVEHYKRTLQLARQLRDRAVEAQACYSLGNTYTLLQDYERAIDSHLKHLIIAQDLKDRIGEGRACWSLGNAYTALGKHEQAMSFVEKHLEISKEIGDRSGELTARMNLSDLQLVLGLKQNSSAFIESPPGDSSLTDGRSRGSRRLSMENMELMKLSSDKNTGQTCEETTTPQETKSPTKSSIAKLSFINRFRSKKHRINGSNSSPPAENHSSSPPSARLDKQNTPDTLGDDSFFDLLSRFQANRMDDQRCSILDGLSRFPAPSVPCETPPVVLKKSISASGAEASAQPGHFLDLLASSQSRRLDEQRASVDRLPGLRLDQRHSQDVLSKLMASADNKAADEDFFDMLIKSQGSRLDDQRCAPPPPPTRGPTVPDEDFFSLILRSQAKRIDEQRVILSSDTRPLQTNPE</sequence>
<feature type="region of interest" description="Disordered" evidence="11">
    <location>
        <begin position="433"/>
        <end position="467"/>
    </location>
</feature>
<keyword evidence="9" id="KW-0472">Membrane</keyword>
<feature type="compositionally biased region" description="Polar residues" evidence="11">
    <location>
        <begin position="361"/>
        <end position="373"/>
    </location>
</feature>
<feature type="region of interest" description="Disordered" evidence="11">
    <location>
        <begin position="590"/>
        <end position="611"/>
    </location>
</feature>
<dbReference type="Pfam" id="PF02188">
    <property type="entry name" value="GoLoco"/>
    <property type="match status" value="4"/>
</dbReference>
<evidence type="ECO:0000256" key="11">
    <source>
        <dbReference type="SAM" id="MobiDB-lite"/>
    </source>
</evidence>
<dbReference type="OrthoDB" id="286233at2759"/>
<evidence type="ECO:0000256" key="5">
    <source>
        <dbReference type="ARBA" id="ARBA00022490"/>
    </source>
</evidence>